<protein>
    <recommendedName>
        <fullName evidence="2">Replication factor-A protein 1 N-terminal domain-containing protein</fullName>
    </recommendedName>
</protein>
<feature type="compositionally biased region" description="Low complexity" evidence="1">
    <location>
        <begin position="95"/>
        <end position="119"/>
    </location>
</feature>
<dbReference type="GO" id="GO:0005634">
    <property type="term" value="C:nucleus"/>
    <property type="evidence" value="ECO:0007669"/>
    <property type="project" value="InterPro"/>
</dbReference>
<dbReference type="EMBL" id="JAPTMU010000016">
    <property type="protein sequence ID" value="KAJ4929791.1"/>
    <property type="molecule type" value="Genomic_DNA"/>
</dbReference>
<sequence length="155" mass="17028">MIMRKNIRQVSTGSPPRYRLRMSDGQHTWSSFLLATQLNDLTEDNLVPNSVFLVKKSINNTLTDGRSVVILLDMEMLQSAEETGGKIGDPTPYETVVKTSSSQESVSSTSVPASLPSAAEPGPSKWNKSTMRYICVPLKYYASATNDLCPMSCEC</sequence>
<dbReference type="Gene3D" id="2.40.50.140">
    <property type="entry name" value="Nucleic acid-binding proteins"/>
    <property type="match status" value="1"/>
</dbReference>
<dbReference type="GO" id="GO:0006260">
    <property type="term" value="P:DNA replication"/>
    <property type="evidence" value="ECO:0007669"/>
    <property type="project" value="InterPro"/>
</dbReference>
<feature type="region of interest" description="Disordered" evidence="1">
    <location>
        <begin position="82"/>
        <end position="123"/>
    </location>
</feature>
<evidence type="ECO:0000256" key="1">
    <source>
        <dbReference type="SAM" id="MobiDB-lite"/>
    </source>
</evidence>
<gene>
    <name evidence="3" type="ORF">JOQ06_018812</name>
</gene>
<accession>A0AAD6ARQ3</accession>
<evidence type="ECO:0000313" key="4">
    <source>
        <dbReference type="Proteomes" id="UP001219934"/>
    </source>
</evidence>
<dbReference type="InterPro" id="IPR007199">
    <property type="entry name" value="Rep_factor-A_N"/>
</dbReference>
<organism evidence="3 4">
    <name type="scientific">Pogonophryne albipinna</name>
    <dbReference type="NCBI Taxonomy" id="1090488"/>
    <lineage>
        <taxon>Eukaryota</taxon>
        <taxon>Metazoa</taxon>
        <taxon>Chordata</taxon>
        <taxon>Craniata</taxon>
        <taxon>Vertebrata</taxon>
        <taxon>Euteleostomi</taxon>
        <taxon>Actinopterygii</taxon>
        <taxon>Neopterygii</taxon>
        <taxon>Teleostei</taxon>
        <taxon>Neoteleostei</taxon>
        <taxon>Acanthomorphata</taxon>
        <taxon>Eupercaria</taxon>
        <taxon>Perciformes</taxon>
        <taxon>Notothenioidei</taxon>
        <taxon>Pogonophryne</taxon>
    </lineage>
</organism>
<dbReference type="Proteomes" id="UP001219934">
    <property type="component" value="Unassembled WGS sequence"/>
</dbReference>
<evidence type="ECO:0000313" key="3">
    <source>
        <dbReference type="EMBL" id="KAJ4929791.1"/>
    </source>
</evidence>
<comment type="caution">
    <text evidence="3">The sequence shown here is derived from an EMBL/GenBank/DDBJ whole genome shotgun (WGS) entry which is preliminary data.</text>
</comment>
<dbReference type="GO" id="GO:0003677">
    <property type="term" value="F:DNA binding"/>
    <property type="evidence" value="ECO:0007669"/>
    <property type="project" value="InterPro"/>
</dbReference>
<dbReference type="InterPro" id="IPR012340">
    <property type="entry name" value="NA-bd_OB-fold"/>
</dbReference>
<dbReference type="Pfam" id="PF04057">
    <property type="entry name" value="Rep-A_N"/>
    <property type="match status" value="1"/>
</dbReference>
<proteinExistence type="predicted"/>
<dbReference type="AlphaFoldDB" id="A0AAD6ARQ3"/>
<dbReference type="SUPFAM" id="SSF50249">
    <property type="entry name" value="Nucleic acid-binding proteins"/>
    <property type="match status" value="1"/>
</dbReference>
<reference evidence="3" key="1">
    <citation type="submission" date="2022-11" db="EMBL/GenBank/DDBJ databases">
        <title>Chromosome-level genome of Pogonophryne albipinna.</title>
        <authorList>
            <person name="Jo E."/>
        </authorList>
    </citation>
    <scope>NUCLEOTIDE SEQUENCE</scope>
    <source>
        <strain evidence="3">SGF0006</strain>
        <tissue evidence="3">Muscle</tissue>
    </source>
</reference>
<evidence type="ECO:0000259" key="2">
    <source>
        <dbReference type="Pfam" id="PF04057"/>
    </source>
</evidence>
<keyword evidence="4" id="KW-1185">Reference proteome</keyword>
<name>A0AAD6ARQ3_9TELE</name>
<feature type="domain" description="Replication factor-A protein 1 N-terminal" evidence="2">
    <location>
        <begin position="6"/>
        <end position="78"/>
    </location>
</feature>